<dbReference type="Proteomes" id="UP000594014">
    <property type="component" value="Chromosome"/>
</dbReference>
<sequence>MRNKTDKGLRERILIESVRLFSEKGYHGTSMRDIAERSECSLPMLYYYYKNKADLFYEVAYNEFVLLIERLNEQVTIGATIQETYFNAIKQRKELSSYDKAVYKLSLKVWLGFDGESKVRKDLIEWENGRMERTKKILEKYIENKTILHDISNLFVRVMENVIEKIILLDEEVSDEDINNEIELLMKLSNL</sequence>
<evidence type="ECO:0000313" key="1">
    <source>
        <dbReference type="EMBL" id="QOX65761.1"/>
    </source>
</evidence>
<protein>
    <submittedName>
        <fullName evidence="1">TetR/AcrR family transcriptional regulator</fullName>
    </submittedName>
</protein>
<proteinExistence type="predicted"/>
<name>A0ACD1AI08_9FIRM</name>
<reference evidence="1" key="1">
    <citation type="submission" date="2019-08" db="EMBL/GenBank/DDBJ databases">
        <title>Genome sequence of Clostridiales bacterium MT110.</title>
        <authorList>
            <person name="Cao J."/>
        </authorList>
    </citation>
    <scope>NUCLEOTIDE SEQUENCE</scope>
    <source>
        <strain evidence="1">MT110</strain>
    </source>
</reference>
<accession>A0ACD1AI08</accession>
<organism evidence="1 2">
    <name type="scientific">Anoxybacterium hadale</name>
    <dbReference type="NCBI Taxonomy" id="3408580"/>
    <lineage>
        <taxon>Bacteria</taxon>
        <taxon>Bacillati</taxon>
        <taxon>Bacillota</taxon>
        <taxon>Clostridia</taxon>
        <taxon>Peptostreptococcales</taxon>
        <taxon>Anaerovoracaceae</taxon>
        <taxon>Anoxybacterium</taxon>
    </lineage>
</organism>
<evidence type="ECO:0000313" key="2">
    <source>
        <dbReference type="Proteomes" id="UP000594014"/>
    </source>
</evidence>
<keyword evidence="2" id="KW-1185">Reference proteome</keyword>
<dbReference type="EMBL" id="CP042469">
    <property type="protein sequence ID" value="QOX65761.1"/>
    <property type="molecule type" value="Genomic_DNA"/>
</dbReference>
<gene>
    <name evidence="1" type="ORF">FRZ06_21610</name>
</gene>